<name>A0ABU2LDN4_9ACTN</name>
<dbReference type="InterPro" id="IPR036388">
    <property type="entry name" value="WH-like_DNA-bd_sf"/>
</dbReference>
<dbReference type="CDD" id="cd06171">
    <property type="entry name" value="Sigma70_r4"/>
    <property type="match status" value="1"/>
</dbReference>
<comment type="similarity">
    <text evidence="1 6">Belongs to the sigma-70 factor family. ECF subfamily.</text>
</comment>
<keyword evidence="3 6" id="KW-0731">Sigma factor</keyword>
<reference evidence="10" key="1">
    <citation type="submission" date="2023-07" db="EMBL/GenBank/DDBJ databases">
        <title>30 novel species of actinomycetes from the DSMZ collection.</title>
        <authorList>
            <person name="Nouioui I."/>
        </authorList>
    </citation>
    <scope>NUCLEOTIDE SEQUENCE [LARGE SCALE GENOMIC DNA]</scope>
    <source>
        <strain evidence="10">DSM 44917</strain>
    </source>
</reference>
<dbReference type="RefSeq" id="WP_311632249.1">
    <property type="nucleotide sequence ID" value="NZ_JAVREN010000034.1"/>
</dbReference>
<gene>
    <name evidence="9" type="ORF">RM780_20345</name>
</gene>
<dbReference type="NCBIfam" id="TIGR02937">
    <property type="entry name" value="sigma70-ECF"/>
    <property type="match status" value="1"/>
</dbReference>
<dbReference type="Proteomes" id="UP001183388">
    <property type="component" value="Unassembled WGS sequence"/>
</dbReference>
<dbReference type="InterPro" id="IPR007630">
    <property type="entry name" value="RNA_pol_sigma70_r4"/>
</dbReference>
<accession>A0ABU2LDN4</accession>
<evidence type="ECO:0000313" key="10">
    <source>
        <dbReference type="Proteomes" id="UP001183388"/>
    </source>
</evidence>
<dbReference type="InterPro" id="IPR007627">
    <property type="entry name" value="RNA_pol_sigma70_r2"/>
</dbReference>
<evidence type="ECO:0000259" key="8">
    <source>
        <dbReference type="Pfam" id="PF04545"/>
    </source>
</evidence>
<dbReference type="Pfam" id="PF04545">
    <property type="entry name" value="Sigma70_r4"/>
    <property type="match status" value="1"/>
</dbReference>
<dbReference type="InterPro" id="IPR000838">
    <property type="entry name" value="RNA_pol_sigma70_ECF_CS"/>
</dbReference>
<evidence type="ECO:0000256" key="6">
    <source>
        <dbReference type="RuleBase" id="RU000716"/>
    </source>
</evidence>
<comment type="caution">
    <text evidence="9">The sequence shown here is derived from an EMBL/GenBank/DDBJ whole genome shotgun (WGS) entry which is preliminary data.</text>
</comment>
<evidence type="ECO:0000313" key="9">
    <source>
        <dbReference type="EMBL" id="MDT0309293.1"/>
    </source>
</evidence>
<dbReference type="InterPro" id="IPR013325">
    <property type="entry name" value="RNA_pol_sigma_r2"/>
</dbReference>
<dbReference type="PANTHER" id="PTHR43133:SF52">
    <property type="entry name" value="ECF RNA POLYMERASE SIGMA FACTOR SIGL"/>
    <property type="match status" value="1"/>
</dbReference>
<dbReference type="InterPro" id="IPR014284">
    <property type="entry name" value="RNA_pol_sigma-70_dom"/>
</dbReference>
<keyword evidence="4 6" id="KW-0238">DNA-binding</keyword>
<feature type="domain" description="RNA polymerase sigma-70 region 2" evidence="7">
    <location>
        <begin position="14"/>
        <end position="82"/>
    </location>
</feature>
<dbReference type="NCBIfam" id="NF007227">
    <property type="entry name" value="PRK09645.1"/>
    <property type="match status" value="1"/>
</dbReference>
<protein>
    <recommendedName>
        <fullName evidence="6">RNA polymerase sigma factor</fullName>
    </recommendedName>
</protein>
<organism evidence="9 10">
    <name type="scientific">Streptomyces boetiae</name>
    <dbReference type="NCBI Taxonomy" id="3075541"/>
    <lineage>
        <taxon>Bacteria</taxon>
        <taxon>Bacillati</taxon>
        <taxon>Actinomycetota</taxon>
        <taxon>Actinomycetes</taxon>
        <taxon>Kitasatosporales</taxon>
        <taxon>Streptomycetaceae</taxon>
        <taxon>Streptomyces</taxon>
    </lineage>
</organism>
<keyword evidence="2 6" id="KW-0805">Transcription regulation</keyword>
<dbReference type="SUPFAM" id="SSF88659">
    <property type="entry name" value="Sigma3 and sigma4 domains of RNA polymerase sigma factors"/>
    <property type="match status" value="1"/>
</dbReference>
<sequence>MRRGDAEEELMRALHEEHAAALWSFALRLTGGDRARAEDVAQETLLRAWRNPEVLDQSTRSARAWLFTVARRIVIDTWRSAAARAEITTDAPPEHAAPDDTERALQGWLVAEALDELSGRHREVLQLCYFQGLSVAEAAGRLGVAEGTVKSRTHYALRALRLVLEEKGVTP</sequence>
<dbReference type="EMBL" id="JAVREN010000034">
    <property type="protein sequence ID" value="MDT0309293.1"/>
    <property type="molecule type" value="Genomic_DNA"/>
</dbReference>
<keyword evidence="5 6" id="KW-0804">Transcription</keyword>
<evidence type="ECO:0000256" key="5">
    <source>
        <dbReference type="ARBA" id="ARBA00023163"/>
    </source>
</evidence>
<evidence type="ECO:0000256" key="3">
    <source>
        <dbReference type="ARBA" id="ARBA00023082"/>
    </source>
</evidence>
<dbReference type="InterPro" id="IPR039425">
    <property type="entry name" value="RNA_pol_sigma-70-like"/>
</dbReference>
<dbReference type="PROSITE" id="PS01063">
    <property type="entry name" value="SIGMA70_ECF"/>
    <property type="match status" value="1"/>
</dbReference>
<evidence type="ECO:0000256" key="2">
    <source>
        <dbReference type="ARBA" id="ARBA00023015"/>
    </source>
</evidence>
<dbReference type="InterPro" id="IPR013324">
    <property type="entry name" value="RNA_pol_sigma_r3/r4-like"/>
</dbReference>
<dbReference type="Gene3D" id="1.10.10.10">
    <property type="entry name" value="Winged helix-like DNA-binding domain superfamily/Winged helix DNA-binding domain"/>
    <property type="match status" value="1"/>
</dbReference>
<dbReference type="Gene3D" id="1.10.1740.10">
    <property type="match status" value="1"/>
</dbReference>
<proteinExistence type="inferred from homology"/>
<evidence type="ECO:0000259" key="7">
    <source>
        <dbReference type="Pfam" id="PF04542"/>
    </source>
</evidence>
<feature type="domain" description="RNA polymerase sigma-70 region 4" evidence="8">
    <location>
        <begin position="113"/>
        <end position="161"/>
    </location>
</feature>
<dbReference type="SUPFAM" id="SSF88946">
    <property type="entry name" value="Sigma2 domain of RNA polymerase sigma factors"/>
    <property type="match status" value="1"/>
</dbReference>
<dbReference type="Pfam" id="PF04542">
    <property type="entry name" value="Sigma70_r2"/>
    <property type="match status" value="1"/>
</dbReference>
<evidence type="ECO:0000256" key="1">
    <source>
        <dbReference type="ARBA" id="ARBA00010641"/>
    </source>
</evidence>
<dbReference type="PANTHER" id="PTHR43133">
    <property type="entry name" value="RNA POLYMERASE ECF-TYPE SIGMA FACTO"/>
    <property type="match status" value="1"/>
</dbReference>
<evidence type="ECO:0000256" key="4">
    <source>
        <dbReference type="ARBA" id="ARBA00023125"/>
    </source>
</evidence>
<keyword evidence="10" id="KW-1185">Reference proteome</keyword>